<accession>A0A0A9DTD4</accession>
<evidence type="ECO:0000256" key="1">
    <source>
        <dbReference type="SAM" id="MobiDB-lite"/>
    </source>
</evidence>
<evidence type="ECO:0000313" key="2">
    <source>
        <dbReference type="EMBL" id="JAD89953.1"/>
    </source>
</evidence>
<dbReference type="SUPFAM" id="SSF56112">
    <property type="entry name" value="Protein kinase-like (PK-like)"/>
    <property type="match status" value="1"/>
</dbReference>
<proteinExistence type="predicted"/>
<reference evidence="2" key="2">
    <citation type="journal article" date="2015" name="Data Brief">
        <title>Shoot transcriptome of the giant reed, Arundo donax.</title>
        <authorList>
            <person name="Barrero R.A."/>
            <person name="Guerrero F.D."/>
            <person name="Moolhuijzen P."/>
            <person name="Goolsby J.A."/>
            <person name="Tidwell J."/>
            <person name="Bellgard S.E."/>
            <person name="Bellgard M.I."/>
        </authorList>
    </citation>
    <scope>NUCLEOTIDE SEQUENCE</scope>
    <source>
        <tissue evidence="2">Shoot tissue taken approximately 20 cm above the soil surface</tissue>
    </source>
</reference>
<reference evidence="2" key="1">
    <citation type="submission" date="2014-09" db="EMBL/GenBank/DDBJ databases">
        <authorList>
            <person name="Magalhaes I.L.F."/>
            <person name="Oliveira U."/>
            <person name="Santos F.R."/>
            <person name="Vidigal T.H.D.A."/>
            <person name="Brescovit A.D."/>
            <person name="Santos A.J."/>
        </authorList>
    </citation>
    <scope>NUCLEOTIDE SEQUENCE</scope>
    <source>
        <tissue evidence="2">Shoot tissue taken approximately 20 cm above the soil surface</tissue>
    </source>
</reference>
<sequence>MDPAQPKGKRGRKEPKDFKSHFEVITELVNPKKRKYVLKLVKGDRVEGMERTYTTVCSKKERVDNKHAFYIMHNLYHKNILSMKALSRDKTESTDPLAAVAFVEPYSGLLWSVYEPKACVDYVNHIPSQRFQSAVREVFTGLDFIWQNGLYHGNLNWKSTLYHESTVKLAGFEEQAMSIEEAQWIDFLCFIRMLEDVSKRAISFNASIPEDDKHVHTNLDSLIATLRTVERTSLTKIKETILEEPFFWDFGKRTKFFANTVSLKLNDDNFMQKVRTSNLRAKPWDKNCTPQFRQLVQKMNDHRQKQKNEEQKAKNSGGQNDAQESGAYNGASLEHYVRCVCGAYTHWRQIKLNVDDIVRGNHPTIFIDMKRLIETSEGSTSGSGPT</sequence>
<protein>
    <submittedName>
        <fullName evidence="2">Uncharacterized protein</fullName>
    </submittedName>
</protein>
<organism evidence="2">
    <name type="scientific">Arundo donax</name>
    <name type="common">Giant reed</name>
    <name type="synonym">Donax arundinaceus</name>
    <dbReference type="NCBI Taxonomy" id="35708"/>
    <lineage>
        <taxon>Eukaryota</taxon>
        <taxon>Viridiplantae</taxon>
        <taxon>Streptophyta</taxon>
        <taxon>Embryophyta</taxon>
        <taxon>Tracheophyta</taxon>
        <taxon>Spermatophyta</taxon>
        <taxon>Magnoliopsida</taxon>
        <taxon>Liliopsida</taxon>
        <taxon>Poales</taxon>
        <taxon>Poaceae</taxon>
        <taxon>PACMAD clade</taxon>
        <taxon>Arundinoideae</taxon>
        <taxon>Arundineae</taxon>
        <taxon>Arundo</taxon>
    </lineage>
</organism>
<dbReference type="AlphaFoldDB" id="A0A0A9DTD4"/>
<name>A0A0A9DTD4_ARUDO</name>
<dbReference type="InterPro" id="IPR011009">
    <property type="entry name" value="Kinase-like_dom_sf"/>
</dbReference>
<dbReference type="EMBL" id="GBRH01207942">
    <property type="protein sequence ID" value="JAD89953.1"/>
    <property type="molecule type" value="Transcribed_RNA"/>
</dbReference>
<feature type="region of interest" description="Disordered" evidence="1">
    <location>
        <begin position="299"/>
        <end position="326"/>
    </location>
</feature>
<feature type="compositionally biased region" description="Basic and acidic residues" evidence="1">
    <location>
        <begin position="299"/>
        <end position="313"/>
    </location>
</feature>